<sequence length="145" mass="16420">MCLRLTFLLIVLCIPRTNGFIAESLESMAEQHLRFVAGRCTFHFASSYKPGELQVVVKTDRPTLDLYSKNYVSLGRIFYGMSYKIVNLEPVRPGKGTVKFTIAYYGPQLYSPRTWCEKITEQKQEPVTTPAPVMLSPGPPRPELS</sequence>
<name>A0A8B6FD88_MYTGA</name>
<dbReference type="EMBL" id="UYJE01006613">
    <property type="protein sequence ID" value="VDI47429.1"/>
    <property type="molecule type" value="Genomic_DNA"/>
</dbReference>
<evidence type="ECO:0000313" key="4">
    <source>
        <dbReference type="Proteomes" id="UP000596742"/>
    </source>
</evidence>
<gene>
    <name evidence="3" type="ORF">MGAL_10B084600</name>
</gene>
<dbReference type="Proteomes" id="UP000596742">
    <property type="component" value="Unassembled WGS sequence"/>
</dbReference>
<feature type="region of interest" description="Disordered" evidence="1">
    <location>
        <begin position="122"/>
        <end position="145"/>
    </location>
</feature>
<evidence type="ECO:0000313" key="3">
    <source>
        <dbReference type="EMBL" id="VDI47429.1"/>
    </source>
</evidence>
<reference evidence="3" key="1">
    <citation type="submission" date="2018-11" db="EMBL/GenBank/DDBJ databases">
        <authorList>
            <person name="Alioto T."/>
            <person name="Alioto T."/>
        </authorList>
    </citation>
    <scope>NUCLEOTIDE SEQUENCE</scope>
</reference>
<accession>A0A8B6FD88</accession>
<evidence type="ECO:0000256" key="2">
    <source>
        <dbReference type="SAM" id="SignalP"/>
    </source>
</evidence>
<dbReference type="OrthoDB" id="6130599at2759"/>
<protein>
    <recommendedName>
        <fullName evidence="5">Secreted protein</fullName>
    </recommendedName>
</protein>
<dbReference type="AlphaFoldDB" id="A0A8B6FD88"/>
<proteinExistence type="predicted"/>
<feature type="signal peptide" evidence="2">
    <location>
        <begin position="1"/>
        <end position="19"/>
    </location>
</feature>
<organism evidence="3 4">
    <name type="scientific">Mytilus galloprovincialis</name>
    <name type="common">Mediterranean mussel</name>
    <dbReference type="NCBI Taxonomy" id="29158"/>
    <lineage>
        <taxon>Eukaryota</taxon>
        <taxon>Metazoa</taxon>
        <taxon>Spiralia</taxon>
        <taxon>Lophotrochozoa</taxon>
        <taxon>Mollusca</taxon>
        <taxon>Bivalvia</taxon>
        <taxon>Autobranchia</taxon>
        <taxon>Pteriomorphia</taxon>
        <taxon>Mytilida</taxon>
        <taxon>Mytiloidea</taxon>
        <taxon>Mytilidae</taxon>
        <taxon>Mytilinae</taxon>
        <taxon>Mytilus</taxon>
    </lineage>
</organism>
<evidence type="ECO:0008006" key="5">
    <source>
        <dbReference type="Google" id="ProtNLM"/>
    </source>
</evidence>
<feature type="chain" id="PRO_5032462318" description="Secreted protein" evidence="2">
    <location>
        <begin position="20"/>
        <end position="145"/>
    </location>
</feature>
<keyword evidence="4" id="KW-1185">Reference proteome</keyword>
<comment type="caution">
    <text evidence="3">The sequence shown here is derived from an EMBL/GenBank/DDBJ whole genome shotgun (WGS) entry which is preliminary data.</text>
</comment>
<evidence type="ECO:0000256" key="1">
    <source>
        <dbReference type="SAM" id="MobiDB-lite"/>
    </source>
</evidence>
<keyword evidence="2" id="KW-0732">Signal</keyword>